<dbReference type="PANTHER" id="PTHR10492:SF57">
    <property type="entry name" value="ATP-DEPENDENT DNA HELICASE"/>
    <property type="match status" value="1"/>
</dbReference>
<dbReference type="InterPro" id="IPR010285">
    <property type="entry name" value="DNA_helicase_pif1-like_DEAD"/>
</dbReference>
<dbReference type="Pfam" id="PF05970">
    <property type="entry name" value="PIF1"/>
    <property type="match status" value="1"/>
</dbReference>
<dbReference type="EC" id="5.6.2.3" evidence="1"/>
<proteinExistence type="inferred from homology"/>
<keyword evidence="1" id="KW-0227">DNA damage</keyword>
<evidence type="ECO:0000256" key="1">
    <source>
        <dbReference type="RuleBase" id="RU363044"/>
    </source>
</evidence>
<dbReference type="GO" id="GO:0000723">
    <property type="term" value="P:telomere maintenance"/>
    <property type="evidence" value="ECO:0007669"/>
    <property type="project" value="InterPro"/>
</dbReference>
<dbReference type="InterPro" id="IPR027417">
    <property type="entry name" value="P-loop_NTPase"/>
</dbReference>
<dbReference type="Proteomes" id="UP000789508">
    <property type="component" value="Unassembled WGS sequence"/>
</dbReference>
<comment type="similarity">
    <text evidence="1">Belongs to the helicase family.</text>
</comment>
<organism evidence="3 4">
    <name type="scientific">Ambispora leptoticha</name>
    <dbReference type="NCBI Taxonomy" id="144679"/>
    <lineage>
        <taxon>Eukaryota</taxon>
        <taxon>Fungi</taxon>
        <taxon>Fungi incertae sedis</taxon>
        <taxon>Mucoromycota</taxon>
        <taxon>Glomeromycotina</taxon>
        <taxon>Glomeromycetes</taxon>
        <taxon>Archaeosporales</taxon>
        <taxon>Ambisporaceae</taxon>
        <taxon>Ambispora</taxon>
    </lineage>
</organism>
<keyword evidence="1" id="KW-0067">ATP-binding</keyword>
<dbReference type="GO" id="GO:0043139">
    <property type="term" value="F:5'-3' DNA helicase activity"/>
    <property type="evidence" value="ECO:0007669"/>
    <property type="project" value="UniProtKB-EC"/>
</dbReference>
<feature type="non-terminal residue" evidence="3">
    <location>
        <position position="266"/>
    </location>
</feature>
<dbReference type="AlphaFoldDB" id="A0A9N9NUX3"/>
<feature type="non-terminal residue" evidence="3">
    <location>
        <position position="1"/>
    </location>
</feature>
<dbReference type="GO" id="GO:0005524">
    <property type="term" value="F:ATP binding"/>
    <property type="evidence" value="ECO:0007669"/>
    <property type="project" value="UniProtKB-KW"/>
</dbReference>
<keyword evidence="1" id="KW-0347">Helicase</keyword>
<keyword evidence="1" id="KW-0233">DNA recombination</keyword>
<comment type="caution">
    <text evidence="3">The sequence shown here is derived from an EMBL/GenBank/DDBJ whole genome shotgun (WGS) entry which is preliminary data.</text>
</comment>
<gene>
    <name evidence="3" type="ORF">ALEPTO_LOCUS13612</name>
</gene>
<keyword evidence="1" id="KW-0234">DNA repair</keyword>
<evidence type="ECO:0000259" key="2">
    <source>
        <dbReference type="Pfam" id="PF05970"/>
    </source>
</evidence>
<sequence>ALNYDGGCTAYSLFHIPVEYSEDEYKCQIKSNSERAKLIQETSVIIWNKLFMAQKGNIKAVDMLLCELCNCNLPFSRKIFIRIGDFCQVAPVVPNAGKTATILESIKLSTIWNSFKVYNLQQPIANIEITACVIVHSTAIVQEICVQIWCINEKEPEYINIINKYYEALQYSLFFPHREIGWHIYWVNNKNSTRQKILQVDYYHYRIMTEPRFYLLGRLFNEYLVDMFSRADDERLQFIHKEQYRFRKGGQEEDESLSDEAELHPE</sequence>
<dbReference type="Gene3D" id="3.40.50.300">
    <property type="entry name" value="P-loop containing nucleotide triphosphate hydrolases"/>
    <property type="match status" value="1"/>
</dbReference>
<dbReference type="GO" id="GO:0006281">
    <property type="term" value="P:DNA repair"/>
    <property type="evidence" value="ECO:0007669"/>
    <property type="project" value="UniProtKB-KW"/>
</dbReference>
<protein>
    <recommendedName>
        <fullName evidence="1">ATP-dependent DNA helicase</fullName>
        <ecNumber evidence="1">5.6.2.3</ecNumber>
    </recommendedName>
</protein>
<keyword evidence="4" id="KW-1185">Reference proteome</keyword>
<dbReference type="PANTHER" id="PTHR10492">
    <property type="match status" value="1"/>
</dbReference>
<dbReference type="OrthoDB" id="2444842at2759"/>
<reference evidence="3" key="1">
    <citation type="submission" date="2021-06" db="EMBL/GenBank/DDBJ databases">
        <authorList>
            <person name="Kallberg Y."/>
            <person name="Tangrot J."/>
            <person name="Rosling A."/>
        </authorList>
    </citation>
    <scope>NUCLEOTIDE SEQUENCE</scope>
    <source>
        <strain evidence="3">FL130A</strain>
    </source>
</reference>
<dbReference type="GO" id="GO:0006310">
    <property type="term" value="P:DNA recombination"/>
    <property type="evidence" value="ECO:0007669"/>
    <property type="project" value="UniProtKB-KW"/>
</dbReference>
<feature type="domain" description="DNA helicase Pif1-like DEAD-box helicase" evidence="2">
    <location>
        <begin position="1"/>
        <end position="122"/>
    </location>
</feature>
<evidence type="ECO:0000313" key="4">
    <source>
        <dbReference type="Proteomes" id="UP000789508"/>
    </source>
</evidence>
<comment type="catalytic activity">
    <reaction evidence="1">
        <text>ATP + H2O = ADP + phosphate + H(+)</text>
        <dbReference type="Rhea" id="RHEA:13065"/>
        <dbReference type="ChEBI" id="CHEBI:15377"/>
        <dbReference type="ChEBI" id="CHEBI:15378"/>
        <dbReference type="ChEBI" id="CHEBI:30616"/>
        <dbReference type="ChEBI" id="CHEBI:43474"/>
        <dbReference type="ChEBI" id="CHEBI:456216"/>
        <dbReference type="EC" id="5.6.2.3"/>
    </reaction>
</comment>
<keyword evidence="1" id="KW-0547">Nucleotide-binding</keyword>
<keyword evidence="1" id="KW-0378">Hydrolase</keyword>
<comment type="cofactor">
    <cofactor evidence="1">
        <name>Mg(2+)</name>
        <dbReference type="ChEBI" id="CHEBI:18420"/>
    </cofactor>
</comment>
<dbReference type="GO" id="GO:0016787">
    <property type="term" value="F:hydrolase activity"/>
    <property type="evidence" value="ECO:0007669"/>
    <property type="project" value="UniProtKB-KW"/>
</dbReference>
<accession>A0A9N9NUX3</accession>
<dbReference type="EMBL" id="CAJVPS010045377">
    <property type="protein sequence ID" value="CAG8759306.1"/>
    <property type="molecule type" value="Genomic_DNA"/>
</dbReference>
<evidence type="ECO:0000313" key="3">
    <source>
        <dbReference type="EMBL" id="CAG8759306.1"/>
    </source>
</evidence>
<name>A0A9N9NUX3_9GLOM</name>